<sequence>MSQGRHPLQYRQFVIYWLAGIVSNVGTWLQTVTAGVVIYQMTGSAFLVGVLGFANFAPVFALAITGGFLTDRYGPRIIVIVTHAAAFVAGVALTVLSFTGHAGPATLIVTAALFGTCYALAKPALSSMIPALVPKSILPKATAINTMQFIIGQVTGSLLSTMLLTTAGASWAFGVNCLSFIAPAIAMIAIGQVGGSSTERRKALDDSDGGALAVAHRTPPMVTILVTIALANAAVEGLRTVTPAFVTEALHVDPEKSGLMVAAFSIGNLLGLFAFGTVHQRVGGWLMLISASTMSIAGAAVIATATSLPVTWGGAGLMGLGFSSTIPVLNSTLLLLSPDLYRGRVMSLFAMAHLGFRPVWSLAAGAVASVLGPRWALGVLAVVSFGALGGVLRLREATEHPPIAD</sequence>
<feature type="transmembrane region" description="Helical" evidence="7">
    <location>
        <begin position="77"/>
        <end position="96"/>
    </location>
</feature>
<dbReference type="PANTHER" id="PTHR23513">
    <property type="entry name" value="INTEGRAL MEMBRANE EFFLUX PROTEIN-RELATED"/>
    <property type="match status" value="1"/>
</dbReference>
<feature type="transmembrane region" description="Helical" evidence="7">
    <location>
        <begin position="102"/>
        <end position="121"/>
    </location>
</feature>
<dbReference type="EMBL" id="LWCS01000040">
    <property type="protein sequence ID" value="OAN35126.1"/>
    <property type="molecule type" value="Genomic_DNA"/>
</dbReference>
<evidence type="ECO:0000256" key="2">
    <source>
        <dbReference type="ARBA" id="ARBA00022448"/>
    </source>
</evidence>
<evidence type="ECO:0000256" key="3">
    <source>
        <dbReference type="ARBA" id="ARBA00022475"/>
    </source>
</evidence>
<feature type="transmembrane region" description="Helical" evidence="7">
    <location>
        <begin position="312"/>
        <end position="336"/>
    </location>
</feature>
<dbReference type="InterPro" id="IPR020846">
    <property type="entry name" value="MFS_dom"/>
</dbReference>
<organism evidence="9 10">
    <name type="scientific">Mycolicibacterium iranicum</name>
    <name type="common">Mycobacterium iranicum</name>
    <dbReference type="NCBI Taxonomy" id="912594"/>
    <lineage>
        <taxon>Bacteria</taxon>
        <taxon>Bacillati</taxon>
        <taxon>Actinomycetota</taxon>
        <taxon>Actinomycetes</taxon>
        <taxon>Mycobacteriales</taxon>
        <taxon>Mycobacteriaceae</taxon>
        <taxon>Mycolicibacterium</taxon>
    </lineage>
</organism>
<evidence type="ECO:0000256" key="7">
    <source>
        <dbReference type="SAM" id="Phobius"/>
    </source>
</evidence>
<dbReference type="Gene3D" id="1.20.1250.20">
    <property type="entry name" value="MFS general substrate transporter like domains"/>
    <property type="match status" value="1"/>
</dbReference>
<feature type="transmembrane region" description="Helical" evidence="7">
    <location>
        <begin position="221"/>
        <end position="238"/>
    </location>
</feature>
<dbReference type="GO" id="GO:0005886">
    <property type="term" value="C:plasma membrane"/>
    <property type="evidence" value="ECO:0007669"/>
    <property type="project" value="UniProtKB-SubCell"/>
</dbReference>
<keyword evidence="6 7" id="KW-0472">Membrane</keyword>
<feature type="transmembrane region" description="Helical" evidence="7">
    <location>
        <begin position="14"/>
        <end position="39"/>
    </location>
</feature>
<comment type="subcellular location">
    <subcellularLocation>
        <location evidence="1">Cell membrane</location>
        <topology evidence="1">Multi-pass membrane protein</topology>
    </subcellularLocation>
</comment>
<evidence type="ECO:0000313" key="9">
    <source>
        <dbReference type="EMBL" id="OAN35126.1"/>
    </source>
</evidence>
<evidence type="ECO:0000256" key="5">
    <source>
        <dbReference type="ARBA" id="ARBA00022989"/>
    </source>
</evidence>
<feature type="transmembrane region" description="Helical" evidence="7">
    <location>
        <begin position="285"/>
        <end position="306"/>
    </location>
</feature>
<feature type="domain" description="Major facilitator superfamily (MFS) profile" evidence="8">
    <location>
        <begin position="221"/>
        <end position="405"/>
    </location>
</feature>
<evidence type="ECO:0000256" key="4">
    <source>
        <dbReference type="ARBA" id="ARBA00022692"/>
    </source>
</evidence>
<name>A0A178LRW6_MYCIR</name>
<dbReference type="CDD" id="cd06173">
    <property type="entry name" value="MFS_MefA_like"/>
    <property type="match status" value="1"/>
</dbReference>
<dbReference type="Pfam" id="PF05977">
    <property type="entry name" value="MFS_3"/>
    <property type="match status" value="1"/>
</dbReference>
<dbReference type="PANTHER" id="PTHR23513:SF11">
    <property type="entry name" value="STAPHYLOFERRIN A TRANSPORTER"/>
    <property type="match status" value="1"/>
</dbReference>
<keyword evidence="3" id="KW-1003">Cell membrane</keyword>
<dbReference type="Proteomes" id="UP000078396">
    <property type="component" value="Unassembled WGS sequence"/>
</dbReference>
<dbReference type="AlphaFoldDB" id="A0A178LRW6"/>
<evidence type="ECO:0000313" key="10">
    <source>
        <dbReference type="Proteomes" id="UP000078396"/>
    </source>
</evidence>
<dbReference type="GO" id="GO:0022857">
    <property type="term" value="F:transmembrane transporter activity"/>
    <property type="evidence" value="ECO:0007669"/>
    <property type="project" value="InterPro"/>
</dbReference>
<dbReference type="PROSITE" id="PS50850">
    <property type="entry name" value="MFS"/>
    <property type="match status" value="2"/>
</dbReference>
<dbReference type="InterPro" id="IPR010290">
    <property type="entry name" value="TM_effector"/>
</dbReference>
<feature type="transmembrane region" description="Helical" evidence="7">
    <location>
        <begin position="348"/>
        <end position="369"/>
    </location>
</feature>
<reference evidence="9 10" key="1">
    <citation type="submission" date="2016-04" db="EMBL/GenBank/DDBJ databases">
        <title>Draft Genome Sequences of Staphylococcus capitis Strain H36, S. capitis Strain H65, S. cohnii Strain H62, S. hominis Strain H69, Mycobacterium iranicum Strain H39, Plantibacter sp. Strain H53, Pseudomonas oryzihabitans Strain H72, and Microbacterium sp. Strain H83, isolated from residential settings.</title>
        <authorList>
            <person name="Lymperopoulou D."/>
            <person name="Adams R.I."/>
            <person name="Lindow S."/>
            <person name="Coil D.A."/>
            <person name="Jospin G."/>
            <person name="Eisen J.A."/>
        </authorList>
    </citation>
    <scope>NUCLEOTIDE SEQUENCE [LARGE SCALE GENOMIC DNA]</scope>
    <source>
        <strain evidence="9 10">H39</strain>
    </source>
</reference>
<evidence type="ECO:0000256" key="1">
    <source>
        <dbReference type="ARBA" id="ARBA00004651"/>
    </source>
</evidence>
<dbReference type="RefSeq" id="WP_064283589.1">
    <property type="nucleotide sequence ID" value="NZ_LWCS01000040.1"/>
</dbReference>
<feature type="transmembrane region" description="Helical" evidence="7">
    <location>
        <begin position="171"/>
        <end position="193"/>
    </location>
</feature>
<feature type="transmembrane region" description="Helical" evidence="7">
    <location>
        <begin position="45"/>
        <end position="70"/>
    </location>
</feature>
<comment type="caution">
    <text evidence="9">The sequence shown here is derived from an EMBL/GenBank/DDBJ whole genome shotgun (WGS) entry which is preliminary data.</text>
</comment>
<evidence type="ECO:0000259" key="8">
    <source>
        <dbReference type="PROSITE" id="PS50850"/>
    </source>
</evidence>
<proteinExistence type="predicted"/>
<dbReference type="SUPFAM" id="SSF103473">
    <property type="entry name" value="MFS general substrate transporter"/>
    <property type="match status" value="1"/>
</dbReference>
<keyword evidence="4 7" id="KW-0812">Transmembrane</keyword>
<protein>
    <recommendedName>
        <fullName evidence="8">Major facilitator superfamily (MFS) profile domain-containing protein</fullName>
    </recommendedName>
</protein>
<feature type="transmembrane region" description="Helical" evidence="7">
    <location>
        <begin position="142"/>
        <end position="165"/>
    </location>
</feature>
<gene>
    <name evidence="9" type="ORF">A4X20_26400</name>
</gene>
<keyword evidence="5 7" id="KW-1133">Transmembrane helix</keyword>
<feature type="transmembrane region" description="Helical" evidence="7">
    <location>
        <begin position="258"/>
        <end position="278"/>
    </location>
</feature>
<keyword evidence="2" id="KW-0813">Transport</keyword>
<accession>A0A178LRW6</accession>
<feature type="domain" description="Major facilitator superfamily (MFS) profile" evidence="8">
    <location>
        <begin position="1"/>
        <end position="201"/>
    </location>
</feature>
<feature type="transmembrane region" description="Helical" evidence="7">
    <location>
        <begin position="375"/>
        <end position="394"/>
    </location>
</feature>
<dbReference type="InterPro" id="IPR036259">
    <property type="entry name" value="MFS_trans_sf"/>
</dbReference>
<evidence type="ECO:0000256" key="6">
    <source>
        <dbReference type="ARBA" id="ARBA00023136"/>
    </source>
</evidence>